<gene>
    <name evidence="4" type="ORF">HMPREF0661_10605</name>
</gene>
<dbReference type="RefSeq" id="WP_036866305.1">
    <property type="nucleotide sequence ID" value="NZ_JRNS01000487.1"/>
</dbReference>
<feature type="region of interest" description="Disordered" evidence="1">
    <location>
        <begin position="218"/>
        <end position="259"/>
    </location>
</feature>
<evidence type="ECO:0000256" key="2">
    <source>
        <dbReference type="SAM" id="Phobius"/>
    </source>
</evidence>
<comment type="caution">
    <text evidence="4">The sequence shown here is derived from an EMBL/GenBank/DDBJ whole genome shotgun (WGS) entry which is preliminary data.</text>
</comment>
<keyword evidence="2" id="KW-1133">Transmembrane helix</keyword>
<dbReference type="AlphaFoldDB" id="A0A096BP10"/>
<dbReference type="EMBL" id="JRNS01000487">
    <property type="protein sequence ID" value="KGF44387.1"/>
    <property type="molecule type" value="Genomic_DNA"/>
</dbReference>
<dbReference type="Gene3D" id="3.30.10.20">
    <property type="match status" value="1"/>
</dbReference>
<evidence type="ECO:0000313" key="4">
    <source>
        <dbReference type="EMBL" id="KGF44387.1"/>
    </source>
</evidence>
<feature type="compositionally biased region" description="Low complexity" evidence="1">
    <location>
        <begin position="238"/>
        <end position="247"/>
    </location>
</feature>
<dbReference type="Proteomes" id="UP000029578">
    <property type="component" value="Unassembled WGS sequence"/>
</dbReference>
<organism evidence="4 5">
    <name type="scientific">Prevotella melaninogenica DNF00666</name>
    <dbReference type="NCBI Taxonomy" id="1401073"/>
    <lineage>
        <taxon>Bacteria</taxon>
        <taxon>Pseudomonadati</taxon>
        <taxon>Bacteroidota</taxon>
        <taxon>Bacteroidia</taxon>
        <taxon>Bacteroidales</taxon>
        <taxon>Prevotellaceae</taxon>
        <taxon>Prevotella</taxon>
    </lineage>
</organism>
<protein>
    <submittedName>
        <fullName evidence="4">Penicillin-binding protein</fullName>
    </submittedName>
</protein>
<name>A0A096BP10_9BACT</name>
<evidence type="ECO:0000259" key="3">
    <source>
        <dbReference type="PROSITE" id="PS51178"/>
    </source>
</evidence>
<dbReference type="CDD" id="cd06577">
    <property type="entry name" value="PASTA_pknB"/>
    <property type="match status" value="1"/>
</dbReference>
<reference evidence="4 5" key="1">
    <citation type="submission" date="2014-07" db="EMBL/GenBank/DDBJ databases">
        <authorList>
            <person name="McCorrison J."/>
            <person name="Sanka R."/>
            <person name="Torralba M."/>
            <person name="Gillis M."/>
            <person name="Haft D.H."/>
            <person name="Methe B."/>
            <person name="Sutton G."/>
            <person name="Nelson K.E."/>
        </authorList>
    </citation>
    <scope>NUCLEOTIDE SEQUENCE [LARGE SCALE GENOMIC DNA]</scope>
    <source>
        <strain evidence="4 5">DNF00666</strain>
    </source>
</reference>
<evidence type="ECO:0000313" key="5">
    <source>
        <dbReference type="Proteomes" id="UP000029578"/>
    </source>
</evidence>
<keyword evidence="2" id="KW-0812">Transmembrane</keyword>
<dbReference type="Pfam" id="PF03793">
    <property type="entry name" value="PASTA"/>
    <property type="match status" value="1"/>
</dbReference>
<feature type="transmembrane region" description="Helical" evidence="2">
    <location>
        <begin position="15"/>
        <end position="37"/>
    </location>
</feature>
<accession>A0A096BP10</accession>
<feature type="domain" description="PASTA" evidence="3">
    <location>
        <begin position="112"/>
        <end position="182"/>
    </location>
</feature>
<dbReference type="InterPro" id="IPR005543">
    <property type="entry name" value="PASTA_dom"/>
</dbReference>
<proteinExistence type="predicted"/>
<evidence type="ECO:0000256" key="1">
    <source>
        <dbReference type="SAM" id="MobiDB-lite"/>
    </source>
</evidence>
<dbReference type="PROSITE" id="PS51178">
    <property type="entry name" value="PASTA"/>
    <property type="match status" value="1"/>
</dbReference>
<sequence length="259" mass="28323">MTAREFFHKFNSTYVWGNILAIVILVSMLCIGVRFGLDYYTLHGESIVVPNVIHKQYDEAVDIMGKVGLTIEVTDTGYVKELPPDCILEQSSVGGKRIKSTHVVYVTINAASAPSLVIPDIIDNNSLREAQAQLLSMGFKVGEPEYIPGEKDWIYGILVKGKHVQAGDRVPSDAVIVLQVGDGTRQISDTSGLKEPEYEEVEVVEKDPKYDEVEEYVEVPVDENGNEIKDGYGKTNAGSSGSSSQSGLPTDPSSVRPKE</sequence>
<keyword evidence="2" id="KW-0472">Membrane</keyword>